<feature type="domain" description="Macro" evidence="1">
    <location>
        <begin position="64"/>
        <end position="251"/>
    </location>
</feature>
<sequence>MKSDKYIHALNEVYHYLTLHYPNIINSNMTPRENIKFFITKCFVYLPKEINILMDNILQYEINQKQILDLEKQSNQLLVIKFDITQIKADAIVNAANSGGMGCFEYNHKCIDNIIHNKAGPRLRLDCKHVLAGSKLETSSAIITNAYNLPCKYVIHTVGPIYNKNEHNKCCFQLAECYDNCLKLAEQYKLKTIVFCCISTGLYGFPANDAANIAILTTKNYKHKNNTTLKVIFCTYTQNDFDIYANIMQKN</sequence>
<dbReference type="CDD" id="cd02908">
    <property type="entry name" value="Macro_OAADPr_deacetylase"/>
    <property type="match status" value="1"/>
</dbReference>
<dbReference type="InterPro" id="IPR002589">
    <property type="entry name" value="Macro_dom"/>
</dbReference>
<dbReference type="RefSeq" id="YP_010781780.1">
    <property type="nucleotide sequence ID" value="NC_075039.1"/>
</dbReference>
<reference evidence="2" key="1">
    <citation type="submission" date="2017-01" db="EMBL/GenBank/DDBJ databases">
        <authorList>
            <person name="Assis F.L."/>
            <person name="Abrahao J.S."/>
            <person name="Silva L."/>
            <person name="Khalil J.B."/>
            <person name="Rodrigues R."/>
            <person name="Silva L.S."/>
            <person name="Arantes T."/>
            <person name="Boratto P."/>
            <person name="Andrade M."/>
            <person name="Kroon E.G."/>
            <person name="Ribeiro B."/>
            <person name="Bergier I."/>
            <person name="Seligmann H."/>
            <person name="Ghigo E."/>
            <person name="Colson P."/>
            <person name="Levasseur A."/>
            <person name="Raoult D."/>
            <person name="Scola B.L."/>
        </authorList>
    </citation>
    <scope>NUCLEOTIDE SEQUENCE</scope>
    <source>
        <strain evidence="2">Soda lake</strain>
    </source>
</reference>
<protein>
    <recommendedName>
        <fullName evidence="1">Macro domain-containing protein</fullName>
    </recommendedName>
</protein>
<dbReference type="SMART" id="SM00506">
    <property type="entry name" value="A1pp"/>
    <property type="match status" value="1"/>
</dbReference>
<dbReference type="Pfam" id="PF01661">
    <property type="entry name" value="Macro"/>
    <property type="match status" value="1"/>
</dbReference>
<dbReference type="Gene3D" id="3.40.220.10">
    <property type="entry name" value="Leucine Aminopeptidase, subunit E, domain 1"/>
    <property type="match status" value="1"/>
</dbReference>
<accession>A0A6N1NKI1</accession>
<dbReference type="EMBL" id="KY523104">
    <property type="protein sequence ID" value="QKU35125.1"/>
    <property type="molecule type" value="Genomic_DNA"/>
</dbReference>
<evidence type="ECO:0000259" key="1">
    <source>
        <dbReference type="PROSITE" id="PS51154"/>
    </source>
</evidence>
<organism evidence="2">
    <name type="scientific">Tupanvirus soda lake</name>
    <dbReference type="NCBI Taxonomy" id="2126985"/>
    <lineage>
        <taxon>Viruses</taxon>
        <taxon>Varidnaviria</taxon>
        <taxon>Bamfordvirae</taxon>
        <taxon>Nucleocytoviricota</taxon>
        <taxon>Megaviricetes</taxon>
        <taxon>Imitervirales</taxon>
        <taxon>Mimiviridae</taxon>
        <taxon>Megamimivirinae</taxon>
        <taxon>Tupanvirus</taxon>
        <taxon>Tupanvirus salinum</taxon>
    </lineage>
</organism>
<reference evidence="2" key="2">
    <citation type="journal article" date="2018" name="Nat. Commun.">
        <title>Tailed giant Tupanvirus possesses the most complete translational apparatus of the known virosphere.</title>
        <authorList>
            <person name="Abrahao J."/>
            <person name="Silva L."/>
            <person name="Silva L.S."/>
            <person name="Khalil J.Y.B."/>
            <person name="Rodrigues R."/>
            <person name="Arantes T."/>
            <person name="Assis F."/>
            <person name="Boratto P."/>
            <person name="Andrade M."/>
            <person name="Kroon E.G."/>
            <person name="Ribeiro B."/>
            <person name="Bergier I."/>
            <person name="Seligmann H."/>
            <person name="Ghigo E."/>
            <person name="Colson P."/>
            <person name="Levasseur A."/>
            <person name="Kroemer G."/>
            <person name="Raoult D."/>
            <person name="La Scola B."/>
        </authorList>
    </citation>
    <scope>NUCLEOTIDE SEQUENCE [LARGE SCALE GENOMIC DNA]</scope>
    <source>
        <strain evidence="2">Soda lake</strain>
    </source>
</reference>
<dbReference type="GeneID" id="80518544"/>
<proteinExistence type="predicted"/>
<dbReference type="PANTHER" id="PTHR11106:SF27">
    <property type="entry name" value="MACRO DOMAIN-CONTAINING PROTEIN"/>
    <property type="match status" value="1"/>
</dbReference>
<dbReference type="PANTHER" id="PTHR11106">
    <property type="entry name" value="GANGLIOSIDE INDUCED DIFFERENTIATION ASSOCIATED PROTEIN 2-RELATED"/>
    <property type="match status" value="1"/>
</dbReference>
<dbReference type="KEGG" id="vg:80518544"/>
<name>A0A6N1NKI1_9VIRU</name>
<dbReference type="InterPro" id="IPR043472">
    <property type="entry name" value="Macro_dom-like"/>
</dbReference>
<dbReference type="PROSITE" id="PS51154">
    <property type="entry name" value="MACRO"/>
    <property type="match status" value="1"/>
</dbReference>
<evidence type="ECO:0000313" key="2">
    <source>
        <dbReference type="EMBL" id="QKU35125.1"/>
    </source>
</evidence>
<dbReference type="SUPFAM" id="SSF52949">
    <property type="entry name" value="Macro domain-like"/>
    <property type="match status" value="1"/>
</dbReference>